<sequence length="164" mass="17937">MVEKNRVVRMETSKGTMTLELYAARAPRTVERFMAAVNAGKYDDLKFHRIIKDFMIQGGDPQGTGTGGGNVKFEGSDVKHVPGVISMAAQQAHVDQSDMQFFIMTSTSDQLDGSYTAFGHVTEGMDVLDAIAATPVAQAPWGERSRPVEDVRIVKASEILDQEK</sequence>
<accession>A0A398DCX5</accession>
<proteinExistence type="inferred from homology"/>
<name>A0A398DCX5_9BACT</name>
<dbReference type="PROSITE" id="PS00170">
    <property type="entry name" value="CSA_PPIASE_1"/>
    <property type="match status" value="1"/>
</dbReference>
<evidence type="ECO:0000256" key="3">
    <source>
        <dbReference type="ARBA" id="ARBA00023110"/>
    </source>
</evidence>
<evidence type="ECO:0000313" key="10">
    <source>
        <dbReference type="Proteomes" id="UP000266489"/>
    </source>
</evidence>
<dbReference type="PRINTS" id="PR00153">
    <property type="entry name" value="CSAPPISMRASE"/>
</dbReference>
<comment type="similarity">
    <text evidence="2 5">Belongs to the cyclophilin-type PPIase family.</text>
</comment>
<dbReference type="InterPro" id="IPR020892">
    <property type="entry name" value="Cyclophilin-type_PPIase_CS"/>
</dbReference>
<dbReference type="InterPro" id="IPR029000">
    <property type="entry name" value="Cyclophilin-like_dom_sf"/>
</dbReference>
<dbReference type="GO" id="GO:0006457">
    <property type="term" value="P:protein folding"/>
    <property type="evidence" value="ECO:0007669"/>
    <property type="project" value="InterPro"/>
</dbReference>
<evidence type="ECO:0000256" key="1">
    <source>
        <dbReference type="ARBA" id="ARBA00002388"/>
    </source>
</evidence>
<comment type="catalytic activity">
    <reaction evidence="5">
        <text>[protein]-peptidylproline (omega=180) = [protein]-peptidylproline (omega=0)</text>
        <dbReference type="Rhea" id="RHEA:16237"/>
        <dbReference type="Rhea" id="RHEA-COMP:10747"/>
        <dbReference type="Rhea" id="RHEA-COMP:10748"/>
        <dbReference type="ChEBI" id="CHEBI:83833"/>
        <dbReference type="ChEBI" id="CHEBI:83834"/>
        <dbReference type="EC" id="5.2.1.8"/>
    </reaction>
</comment>
<accession>A0A398CVG4</accession>
<dbReference type="SUPFAM" id="SSF50891">
    <property type="entry name" value="Cyclophilin-like"/>
    <property type="match status" value="1"/>
</dbReference>
<dbReference type="RefSeq" id="WP_119120177.1">
    <property type="nucleotide sequence ID" value="NZ_QXIT01000110.1"/>
</dbReference>
<dbReference type="Proteomes" id="UP000266489">
    <property type="component" value="Unassembled WGS sequence"/>
</dbReference>
<evidence type="ECO:0000259" key="6">
    <source>
        <dbReference type="PROSITE" id="PS50072"/>
    </source>
</evidence>
<dbReference type="Proteomes" id="UP000266260">
    <property type="component" value="Unassembled WGS sequence"/>
</dbReference>
<dbReference type="EMBL" id="QXIU01000180">
    <property type="protein sequence ID" value="RIE09071.1"/>
    <property type="molecule type" value="Genomic_DNA"/>
</dbReference>
<keyword evidence="4 5" id="KW-0413">Isomerase</keyword>
<protein>
    <recommendedName>
        <fullName evidence="5">Peptidyl-prolyl cis-trans isomerase</fullName>
        <shortName evidence="5">PPIase</shortName>
        <ecNumber evidence="5">5.2.1.8</ecNumber>
    </recommendedName>
</protein>
<dbReference type="InterPro" id="IPR002130">
    <property type="entry name" value="Cyclophilin-type_PPIase_dom"/>
</dbReference>
<dbReference type="CDD" id="cd00317">
    <property type="entry name" value="cyclophilin"/>
    <property type="match status" value="1"/>
</dbReference>
<evidence type="ECO:0000256" key="5">
    <source>
        <dbReference type="RuleBase" id="RU363019"/>
    </source>
</evidence>
<evidence type="ECO:0000313" key="9">
    <source>
        <dbReference type="Proteomes" id="UP000266260"/>
    </source>
</evidence>
<dbReference type="PANTHER" id="PTHR45625:SF4">
    <property type="entry name" value="PEPTIDYLPROLYL ISOMERASE DOMAIN AND WD REPEAT-CONTAINING PROTEIN 1"/>
    <property type="match status" value="1"/>
</dbReference>
<dbReference type="InterPro" id="IPR024936">
    <property type="entry name" value="Cyclophilin-type_PPIase"/>
</dbReference>
<organism evidence="8 10">
    <name type="scientific">Candidatus Cryosericum odellii</name>
    <dbReference type="NCBI Taxonomy" id="2290917"/>
    <lineage>
        <taxon>Bacteria</taxon>
        <taxon>Pseudomonadati</taxon>
        <taxon>Caldisericota/Cryosericota group</taxon>
        <taxon>Candidatus Cryosericota</taxon>
        <taxon>Candidatus Cryosericia</taxon>
        <taxon>Candidatus Cryosericales</taxon>
        <taxon>Candidatus Cryosericaceae</taxon>
        <taxon>Candidatus Cryosericum</taxon>
    </lineage>
</organism>
<keyword evidence="3 5" id="KW-0697">Rotamase</keyword>
<evidence type="ECO:0000256" key="2">
    <source>
        <dbReference type="ARBA" id="ARBA00007365"/>
    </source>
</evidence>
<feature type="domain" description="PPIase cyclophilin-type" evidence="6">
    <location>
        <begin position="15"/>
        <end position="158"/>
    </location>
</feature>
<dbReference type="OrthoDB" id="9807797at2"/>
<dbReference type="EC" id="5.2.1.8" evidence="5"/>
<dbReference type="EMBL" id="QXIT01000110">
    <property type="protein sequence ID" value="RIE07386.1"/>
    <property type="molecule type" value="Genomic_DNA"/>
</dbReference>
<dbReference type="InterPro" id="IPR044666">
    <property type="entry name" value="Cyclophilin_A-like"/>
</dbReference>
<dbReference type="AlphaFoldDB" id="A0A398DCX5"/>
<gene>
    <name evidence="8" type="ORF">SMC5_07295</name>
    <name evidence="7" type="ORF">SMC6_06525</name>
</gene>
<evidence type="ECO:0000256" key="4">
    <source>
        <dbReference type="ARBA" id="ARBA00023235"/>
    </source>
</evidence>
<keyword evidence="9" id="KW-1185">Reference proteome</keyword>
<dbReference type="Pfam" id="PF00160">
    <property type="entry name" value="Pro_isomerase"/>
    <property type="match status" value="1"/>
</dbReference>
<reference evidence="9 10" key="1">
    <citation type="submission" date="2018-09" db="EMBL/GenBank/DDBJ databases">
        <title>Discovery and Ecogenomic Context for Candidatus Cryosericales, a Global Caldiserica Order Active in Thawing Permafrost.</title>
        <authorList>
            <person name="Martinez M.A."/>
            <person name="Woodcroft B.J."/>
            <person name="Ignacio Espinoza J.C."/>
            <person name="Zayed A."/>
            <person name="Singleton C.M."/>
            <person name="Boyd J."/>
            <person name="Li Y.-F."/>
            <person name="Purvine S."/>
            <person name="Maughan H."/>
            <person name="Hodgkins S.B."/>
            <person name="Anderson D."/>
            <person name="Sederholm M."/>
            <person name="Temperton B."/>
            <person name="Saleska S.R."/>
            <person name="Tyson G.W."/>
            <person name="Rich V.I."/>
        </authorList>
    </citation>
    <scope>NUCLEOTIDE SEQUENCE [LARGE SCALE GENOMIC DNA]</scope>
    <source>
        <strain evidence="8 10">SMC5</strain>
        <strain evidence="7 9">SMC6</strain>
    </source>
</reference>
<dbReference type="Gene3D" id="2.40.100.10">
    <property type="entry name" value="Cyclophilin-like"/>
    <property type="match status" value="1"/>
</dbReference>
<dbReference type="PIRSF" id="PIRSF001467">
    <property type="entry name" value="Peptidylpro_ismrse"/>
    <property type="match status" value="1"/>
</dbReference>
<evidence type="ECO:0000313" key="8">
    <source>
        <dbReference type="EMBL" id="RIE09071.1"/>
    </source>
</evidence>
<comment type="caution">
    <text evidence="8">The sequence shown here is derived from an EMBL/GenBank/DDBJ whole genome shotgun (WGS) entry which is preliminary data.</text>
</comment>
<dbReference type="GO" id="GO:0003755">
    <property type="term" value="F:peptidyl-prolyl cis-trans isomerase activity"/>
    <property type="evidence" value="ECO:0007669"/>
    <property type="project" value="UniProtKB-UniRule"/>
</dbReference>
<dbReference type="PANTHER" id="PTHR45625">
    <property type="entry name" value="PEPTIDYL-PROLYL CIS-TRANS ISOMERASE-RELATED"/>
    <property type="match status" value="1"/>
</dbReference>
<comment type="function">
    <text evidence="1 5">PPIases accelerate the folding of proteins. It catalyzes the cis-trans isomerization of proline imidic peptide bonds in oligopeptides.</text>
</comment>
<dbReference type="PROSITE" id="PS50072">
    <property type="entry name" value="CSA_PPIASE_2"/>
    <property type="match status" value="1"/>
</dbReference>
<evidence type="ECO:0000313" key="7">
    <source>
        <dbReference type="EMBL" id="RIE07386.1"/>
    </source>
</evidence>